<reference evidence="1 2" key="1">
    <citation type="journal article" date="2019" name="Nat. Ecol. Evol.">
        <title>Megaphylogeny resolves global patterns of mushroom evolution.</title>
        <authorList>
            <person name="Varga T."/>
            <person name="Krizsan K."/>
            <person name="Foldi C."/>
            <person name="Dima B."/>
            <person name="Sanchez-Garcia M."/>
            <person name="Sanchez-Ramirez S."/>
            <person name="Szollosi G.J."/>
            <person name="Szarkandi J.G."/>
            <person name="Papp V."/>
            <person name="Albert L."/>
            <person name="Andreopoulos W."/>
            <person name="Angelini C."/>
            <person name="Antonin V."/>
            <person name="Barry K.W."/>
            <person name="Bougher N.L."/>
            <person name="Buchanan P."/>
            <person name="Buyck B."/>
            <person name="Bense V."/>
            <person name="Catcheside P."/>
            <person name="Chovatia M."/>
            <person name="Cooper J."/>
            <person name="Damon W."/>
            <person name="Desjardin D."/>
            <person name="Finy P."/>
            <person name="Geml J."/>
            <person name="Haridas S."/>
            <person name="Hughes K."/>
            <person name="Justo A."/>
            <person name="Karasinski D."/>
            <person name="Kautmanova I."/>
            <person name="Kiss B."/>
            <person name="Kocsube S."/>
            <person name="Kotiranta H."/>
            <person name="LaButti K.M."/>
            <person name="Lechner B.E."/>
            <person name="Liimatainen K."/>
            <person name="Lipzen A."/>
            <person name="Lukacs Z."/>
            <person name="Mihaltcheva S."/>
            <person name="Morgado L.N."/>
            <person name="Niskanen T."/>
            <person name="Noordeloos M.E."/>
            <person name="Ohm R.A."/>
            <person name="Ortiz-Santana B."/>
            <person name="Ovrebo C."/>
            <person name="Racz N."/>
            <person name="Riley R."/>
            <person name="Savchenko A."/>
            <person name="Shiryaev A."/>
            <person name="Soop K."/>
            <person name="Spirin V."/>
            <person name="Szebenyi C."/>
            <person name="Tomsovsky M."/>
            <person name="Tulloss R.E."/>
            <person name="Uehling J."/>
            <person name="Grigoriev I.V."/>
            <person name="Vagvolgyi C."/>
            <person name="Papp T."/>
            <person name="Martin F.M."/>
            <person name="Miettinen O."/>
            <person name="Hibbett D.S."/>
            <person name="Nagy L.G."/>
        </authorList>
    </citation>
    <scope>NUCLEOTIDE SEQUENCE [LARGE SCALE GENOMIC DNA]</scope>
    <source>
        <strain evidence="1 2">CBS 166.37</strain>
    </source>
</reference>
<organism evidence="1 2">
    <name type="scientific">Crucibulum laeve</name>
    <dbReference type="NCBI Taxonomy" id="68775"/>
    <lineage>
        <taxon>Eukaryota</taxon>
        <taxon>Fungi</taxon>
        <taxon>Dikarya</taxon>
        <taxon>Basidiomycota</taxon>
        <taxon>Agaricomycotina</taxon>
        <taxon>Agaricomycetes</taxon>
        <taxon>Agaricomycetidae</taxon>
        <taxon>Agaricales</taxon>
        <taxon>Agaricineae</taxon>
        <taxon>Nidulariaceae</taxon>
        <taxon>Crucibulum</taxon>
    </lineage>
</organism>
<evidence type="ECO:0000313" key="2">
    <source>
        <dbReference type="Proteomes" id="UP000308652"/>
    </source>
</evidence>
<dbReference type="EMBL" id="ML213709">
    <property type="protein sequence ID" value="TFK31771.1"/>
    <property type="molecule type" value="Genomic_DNA"/>
</dbReference>
<accession>A0A5C3LSM0</accession>
<gene>
    <name evidence="1" type="ORF">BDQ12DRAFT_693561</name>
</gene>
<evidence type="ECO:0000313" key="1">
    <source>
        <dbReference type="EMBL" id="TFK31771.1"/>
    </source>
</evidence>
<protein>
    <submittedName>
        <fullName evidence="1">Uncharacterized protein</fullName>
    </submittedName>
</protein>
<proteinExistence type="predicted"/>
<dbReference type="AlphaFoldDB" id="A0A5C3LSM0"/>
<keyword evidence="2" id="KW-1185">Reference proteome</keyword>
<sequence length="77" mass="8853">MIWTRNKPARSLTIDGLPLFYSRLAWIILNALILQTSIQLPSNRTTTSEILINWYCHCSLPKTLTESPRSPKLLQTI</sequence>
<name>A0A5C3LSM0_9AGAR</name>
<dbReference type="Proteomes" id="UP000308652">
    <property type="component" value="Unassembled WGS sequence"/>
</dbReference>